<dbReference type="InterPro" id="IPR013216">
    <property type="entry name" value="Methyltransf_11"/>
</dbReference>
<evidence type="ECO:0000313" key="2">
    <source>
        <dbReference type="EMBL" id="KKN02560.1"/>
    </source>
</evidence>
<dbReference type="InterPro" id="IPR029063">
    <property type="entry name" value="SAM-dependent_MTases_sf"/>
</dbReference>
<dbReference type="GO" id="GO:0008757">
    <property type="term" value="F:S-adenosylmethionine-dependent methyltransferase activity"/>
    <property type="evidence" value="ECO:0007669"/>
    <property type="project" value="InterPro"/>
</dbReference>
<accession>A0A0F9M541</accession>
<evidence type="ECO:0000259" key="1">
    <source>
        <dbReference type="Pfam" id="PF08241"/>
    </source>
</evidence>
<dbReference type="CDD" id="cd02440">
    <property type="entry name" value="AdoMet_MTases"/>
    <property type="match status" value="1"/>
</dbReference>
<dbReference type="EMBL" id="LAZR01005136">
    <property type="protein sequence ID" value="KKN02560.1"/>
    <property type="molecule type" value="Genomic_DNA"/>
</dbReference>
<dbReference type="PANTHER" id="PTHR43591">
    <property type="entry name" value="METHYLTRANSFERASE"/>
    <property type="match status" value="1"/>
</dbReference>
<sequence>MDSKFNKHKELMDKIYEKPQYPKAIDLWGSFYADNKDQVIYSNWRHNNIKRQKIENLVFEKLIKPNNKILDIGCGKGFFLRRIYENFGDSIDYYGVDISEVAINLAKKYFMKAKYTTSSGENLPFENNSFNYVQLISTLWHVVDQEKVLKEAHRVLIKGGFIYMVIHKKSIDPFLLFEFYRKLKKSKITSNKVSLKKTHPSIHTLSLDSLRNEIDRISNNLGLTLIDKKIFVSHIQIGFYRKLKVPMFFLIKIADILNKLPFTCYKNLEYRIYRK</sequence>
<name>A0A0F9M541_9ZZZZ</name>
<dbReference type="AlphaFoldDB" id="A0A0F9M541"/>
<organism evidence="2">
    <name type="scientific">marine sediment metagenome</name>
    <dbReference type="NCBI Taxonomy" id="412755"/>
    <lineage>
        <taxon>unclassified sequences</taxon>
        <taxon>metagenomes</taxon>
        <taxon>ecological metagenomes</taxon>
    </lineage>
</organism>
<dbReference type="Gene3D" id="3.40.50.150">
    <property type="entry name" value="Vaccinia Virus protein VP39"/>
    <property type="match status" value="1"/>
</dbReference>
<protein>
    <recommendedName>
        <fullName evidence="1">Methyltransferase type 11 domain-containing protein</fullName>
    </recommendedName>
</protein>
<dbReference type="Pfam" id="PF08241">
    <property type="entry name" value="Methyltransf_11"/>
    <property type="match status" value="1"/>
</dbReference>
<dbReference type="SUPFAM" id="SSF53335">
    <property type="entry name" value="S-adenosyl-L-methionine-dependent methyltransferases"/>
    <property type="match status" value="1"/>
</dbReference>
<reference evidence="2" key="1">
    <citation type="journal article" date="2015" name="Nature">
        <title>Complex archaea that bridge the gap between prokaryotes and eukaryotes.</title>
        <authorList>
            <person name="Spang A."/>
            <person name="Saw J.H."/>
            <person name="Jorgensen S.L."/>
            <person name="Zaremba-Niedzwiedzka K."/>
            <person name="Martijn J."/>
            <person name="Lind A.E."/>
            <person name="van Eijk R."/>
            <person name="Schleper C."/>
            <person name="Guy L."/>
            <person name="Ettema T.J."/>
        </authorList>
    </citation>
    <scope>NUCLEOTIDE SEQUENCE</scope>
</reference>
<proteinExistence type="predicted"/>
<gene>
    <name evidence="2" type="ORF">LCGC14_1116500</name>
</gene>
<feature type="domain" description="Methyltransferase type 11" evidence="1">
    <location>
        <begin position="70"/>
        <end position="163"/>
    </location>
</feature>
<comment type="caution">
    <text evidence="2">The sequence shown here is derived from an EMBL/GenBank/DDBJ whole genome shotgun (WGS) entry which is preliminary data.</text>
</comment>